<dbReference type="AlphaFoldDB" id="A0A5J4N4G2"/>
<name>A0A5J4N4G2_9TREM</name>
<evidence type="ECO:0000313" key="2">
    <source>
        <dbReference type="EMBL" id="KAA3670402.1"/>
    </source>
</evidence>
<gene>
    <name evidence="2" type="ORF">DEA37_0010535</name>
</gene>
<evidence type="ECO:0000256" key="1">
    <source>
        <dbReference type="SAM" id="SignalP"/>
    </source>
</evidence>
<sequence length="35" mass="3816">MSLFNGILLAVFCLSVPTSVSEETCRIRTESEPVS</sequence>
<evidence type="ECO:0000313" key="3">
    <source>
        <dbReference type="Proteomes" id="UP000324629"/>
    </source>
</evidence>
<accession>A0A5J4N4G2</accession>
<organism evidence="2 3">
    <name type="scientific">Paragonimus westermani</name>
    <dbReference type="NCBI Taxonomy" id="34504"/>
    <lineage>
        <taxon>Eukaryota</taxon>
        <taxon>Metazoa</taxon>
        <taxon>Spiralia</taxon>
        <taxon>Lophotrochozoa</taxon>
        <taxon>Platyhelminthes</taxon>
        <taxon>Trematoda</taxon>
        <taxon>Digenea</taxon>
        <taxon>Plagiorchiida</taxon>
        <taxon>Troglotremata</taxon>
        <taxon>Troglotrematidae</taxon>
        <taxon>Paragonimus</taxon>
    </lineage>
</organism>
<feature type="signal peptide" evidence="1">
    <location>
        <begin position="1"/>
        <end position="21"/>
    </location>
</feature>
<dbReference type="EMBL" id="QNGE01010833">
    <property type="protein sequence ID" value="KAA3670402.1"/>
    <property type="molecule type" value="Genomic_DNA"/>
</dbReference>
<reference evidence="2 3" key="1">
    <citation type="journal article" date="2019" name="Gigascience">
        <title>Whole-genome sequence of the oriental lung fluke Paragonimus westermani.</title>
        <authorList>
            <person name="Oey H."/>
            <person name="Zakrzewski M."/>
            <person name="Narain K."/>
            <person name="Devi K.R."/>
            <person name="Agatsuma T."/>
            <person name="Nawaratna S."/>
            <person name="Gobert G.N."/>
            <person name="Jones M.K."/>
            <person name="Ragan M.A."/>
            <person name="McManus D.P."/>
            <person name="Krause L."/>
        </authorList>
    </citation>
    <scope>NUCLEOTIDE SEQUENCE [LARGE SCALE GENOMIC DNA]</scope>
    <source>
        <strain evidence="2 3">IND2009</strain>
    </source>
</reference>
<keyword evidence="1" id="KW-0732">Signal</keyword>
<feature type="chain" id="PRO_5023870712" evidence="1">
    <location>
        <begin position="22"/>
        <end position="35"/>
    </location>
</feature>
<protein>
    <submittedName>
        <fullName evidence="2">Uncharacterized protein</fullName>
    </submittedName>
</protein>
<dbReference type="Proteomes" id="UP000324629">
    <property type="component" value="Unassembled WGS sequence"/>
</dbReference>
<keyword evidence="3" id="KW-1185">Reference proteome</keyword>
<feature type="non-terminal residue" evidence="2">
    <location>
        <position position="35"/>
    </location>
</feature>
<comment type="caution">
    <text evidence="2">The sequence shown here is derived from an EMBL/GenBank/DDBJ whole genome shotgun (WGS) entry which is preliminary data.</text>
</comment>
<proteinExistence type="predicted"/>